<proteinExistence type="predicted"/>
<dbReference type="Proteomes" id="UP001318860">
    <property type="component" value="Unassembled WGS sequence"/>
</dbReference>
<comment type="caution">
    <text evidence="3">The sequence shown here is derived from an EMBL/GenBank/DDBJ whole genome shotgun (WGS) entry which is preliminary data.</text>
</comment>
<evidence type="ECO:0000256" key="1">
    <source>
        <dbReference type="SAM" id="MobiDB-lite"/>
    </source>
</evidence>
<dbReference type="EMBL" id="JABTTQ020000004">
    <property type="protein sequence ID" value="KAK6158743.1"/>
    <property type="molecule type" value="Genomic_DNA"/>
</dbReference>
<protein>
    <recommendedName>
        <fullName evidence="2">DUF4283 domain-containing protein</fullName>
    </recommendedName>
</protein>
<gene>
    <name evidence="3" type="ORF">DH2020_006057</name>
</gene>
<keyword evidence="4" id="KW-1185">Reference proteome</keyword>
<dbReference type="PANTHER" id="PTHR31286:SF180">
    <property type="entry name" value="OS10G0362600 PROTEIN"/>
    <property type="match status" value="1"/>
</dbReference>
<sequence>MTKISTMLIDIGYCLVGYFPTRHGEASGYRWRAYAKLESAFDYVPDINGWMVFKFKTEHDRDMVIRGGPFSVYGRPLLLKPLPKFFNFGDDDIKSVPVWINFPHLPWDFWNEKALEKIASLVGTPITTDRLTRTKGKMEYARVFVEVDVSKELVRSVNIIAKGYSYDQEVIYENEPKFCSKCNRIGHSLANCFQSKDSKNKQPATKESKNKEPAVLEVKNKEHVPVPRKHVPLVTEAPPSLDKDAGKEVPMATTHKDTTPSGSISSLGGYFESTSCGKTHDSGLFYTWTNMTVWSKLDRAMVDHNGYLLGFNSRVEFLPSGSSDHSPCVVSLFDTHSSGKTPWRFFNMLAEHHDFHQVVQDGWQSHYRGTAQFILCQQLKGLKDNLKALNEKHFSHISLAKHAKEKLKETQKLFHDFPHDLEIRSQLLELRKSSLFLSKAEKLFYQQKAKCNYLIQSDKCTRFFHSIVKRNAKKNFIASIVREDGNPTVSQDQVALEFIEFYKQLLGTKRILNHRIRDY</sequence>
<dbReference type="PANTHER" id="PTHR31286">
    <property type="entry name" value="GLYCINE-RICH CELL WALL STRUCTURAL PROTEIN 1.8-LIKE"/>
    <property type="match status" value="1"/>
</dbReference>
<feature type="region of interest" description="Disordered" evidence="1">
    <location>
        <begin position="195"/>
        <end position="215"/>
    </location>
</feature>
<dbReference type="InterPro" id="IPR025558">
    <property type="entry name" value="DUF4283"/>
</dbReference>
<reference evidence="3 4" key="1">
    <citation type="journal article" date="2021" name="Comput. Struct. Biotechnol. J.">
        <title>De novo genome assembly of the potent medicinal plant Rehmannia glutinosa using nanopore technology.</title>
        <authorList>
            <person name="Ma L."/>
            <person name="Dong C."/>
            <person name="Song C."/>
            <person name="Wang X."/>
            <person name="Zheng X."/>
            <person name="Niu Y."/>
            <person name="Chen S."/>
            <person name="Feng W."/>
        </authorList>
    </citation>
    <scope>NUCLEOTIDE SEQUENCE [LARGE SCALE GENOMIC DNA]</scope>
    <source>
        <strain evidence="3">DH-2019</strain>
    </source>
</reference>
<accession>A0ABR0XIC5</accession>
<dbReference type="Pfam" id="PF14111">
    <property type="entry name" value="DUF4283"/>
    <property type="match status" value="1"/>
</dbReference>
<name>A0ABR0XIC5_REHGL</name>
<dbReference type="InterPro" id="IPR040256">
    <property type="entry name" value="At4g02000-like"/>
</dbReference>
<feature type="domain" description="DUF4283" evidence="2">
    <location>
        <begin position="14"/>
        <end position="88"/>
    </location>
</feature>
<evidence type="ECO:0000313" key="3">
    <source>
        <dbReference type="EMBL" id="KAK6158743.1"/>
    </source>
</evidence>
<evidence type="ECO:0000259" key="2">
    <source>
        <dbReference type="Pfam" id="PF14111"/>
    </source>
</evidence>
<organism evidence="3 4">
    <name type="scientific">Rehmannia glutinosa</name>
    <name type="common">Chinese foxglove</name>
    <dbReference type="NCBI Taxonomy" id="99300"/>
    <lineage>
        <taxon>Eukaryota</taxon>
        <taxon>Viridiplantae</taxon>
        <taxon>Streptophyta</taxon>
        <taxon>Embryophyta</taxon>
        <taxon>Tracheophyta</taxon>
        <taxon>Spermatophyta</taxon>
        <taxon>Magnoliopsida</taxon>
        <taxon>eudicotyledons</taxon>
        <taxon>Gunneridae</taxon>
        <taxon>Pentapetalae</taxon>
        <taxon>asterids</taxon>
        <taxon>lamiids</taxon>
        <taxon>Lamiales</taxon>
        <taxon>Orobanchaceae</taxon>
        <taxon>Rehmannieae</taxon>
        <taxon>Rehmannia</taxon>
    </lineage>
</organism>
<feature type="compositionally biased region" description="Basic and acidic residues" evidence="1">
    <location>
        <begin position="196"/>
        <end position="215"/>
    </location>
</feature>
<feature type="region of interest" description="Disordered" evidence="1">
    <location>
        <begin position="234"/>
        <end position="260"/>
    </location>
</feature>
<evidence type="ECO:0000313" key="4">
    <source>
        <dbReference type="Proteomes" id="UP001318860"/>
    </source>
</evidence>